<dbReference type="GO" id="GO:0000993">
    <property type="term" value="F:RNA polymerase II complex binding"/>
    <property type="evidence" value="ECO:0007669"/>
    <property type="project" value="TreeGrafter"/>
</dbReference>
<dbReference type="Pfam" id="PF16050">
    <property type="entry name" value="CDC73_N"/>
    <property type="match status" value="1"/>
</dbReference>
<feature type="domain" description="Cell division control protein 73 C-terminal" evidence="9">
    <location>
        <begin position="367"/>
        <end position="519"/>
    </location>
</feature>
<keyword evidence="12" id="KW-1185">Reference proteome</keyword>
<accession>A0A9N9WKN8</accession>
<organism evidence="11 12">
    <name type="scientific">Chironomus riparius</name>
    <dbReference type="NCBI Taxonomy" id="315576"/>
    <lineage>
        <taxon>Eukaryota</taxon>
        <taxon>Metazoa</taxon>
        <taxon>Ecdysozoa</taxon>
        <taxon>Arthropoda</taxon>
        <taxon>Hexapoda</taxon>
        <taxon>Insecta</taxon>
        <taxon>Pterygota</taxon>
        <taxon>Neoptera</taxon>
        <taxon>Endopterygota</taxon>
        <taxon>Diptera</taxon>
        <taxon>Nematocera</taxon>
        <taxon>Chironomoidea</taxon>
        <taxon>Chironomidae</taxon>
        <taxon>Chironominae</taxon>
        <taxon>Chironomus</taxon>
    </lineage>
</organism>
<dbReference type="GO" id="GO:0006368">
    <property type="term" value="P:transcription elongation by RNA polymerase II"/>
    <property type="evidence" value="ECO:0007669"/>
    <property type="project" value="InterPro"/>
</dbReference>
<dbReference type="InterPro" id="IPR007852">
    <property type="entry name" value="Cdc73/Parafibromin"/>
</dbReference>
<keyword evidence="3" id="KW-0804">Transcription</keyword>
<name>A0A9N9WKN8_9DIPT</name>
<evidence type="ECO:0000256" key="4">
    <source>
        <dbReference type="ARBA" id="ARBA00023242"/>
    </source>
</evidence>
<reference evidence="11" key="1">
    <citation type="submission" date="2022-01" db="EMBL/GenBank/DDBJ databases">
        <authorList>
            <person name="King R."/>
        </authorList>
    </citation>
    <scope>NUCLEOTIDE SEQUENCE</scope>
</reference>
<dbReference type="FunFam" id="3.40.50.11990:FF:000001">
    <property type="entry name" value="Cell division cycle 73"/>
    <property type="match status" value="1"/>
</dbReference>
<evidence type="ECO:0000256" key="5">
    <source>
        <dbReference type="ARBA" id="ARBA00023306"/>
    </source>
</evidence>
<evidence type="ECO:0000259" key="10">
    <source>
        <dbReference type="Pfam" id="PF16050"/>
    </source>
</evidence>
<keyword evidence="5" id="KW-0131">Cell cycle</keyword>
<dbReference type="PANTHER" id="PTHR12466:SF8">
    <property type="entry name" value="PARAFIBROMIN"/>
    <property type="match status" value="1"/>
</dbReference>
<sequence length="530" mass="60860">MADPLSLLRQYNINKKEIIERDGQIIFGEFSWSKNVKTNYLKYGSGKKGAPKEYYTLECLLYILKNVGLQHSVYVRQAAAEDIPAVNRPDRKDLLAYLNGETTSCVSIDKSAPLEIPTQVKRPTESDGYESLAKKARFEELQVQKVKEQLAARLDVNKKEASVNIDNIKSISETLSVEKIAAIKAKRLANKRVTIKQTDKDDTGVGDLRVMLDFDVDSTKDILKRERQWRTRSTILQSNGKTFQKNISALLQSIKAREEGKIRPAPQFVPKVPEPLNKVGRSNQPQQTQYNRYDQERFIQQKEVTEEFKIDTMGTHHGMSLKSSSGIVQQKKNPQVPSLPTVSRPKELIPTAQARVIPLNLQNKRQSKTPIIIIPSSPNSLITMYNAKEILQDLRFITTEEKRALGLQRENEILLQRRKDGNLTVPYRIVDQPSKLTPQDWSRVVAVFVLGPAWQFKGWPWDGNPVEIFSKIAAFHLRFDEMKLDGNVSRWAVTVLNISRNKRHLDRACLMNFWEQLDKYMIKFKPDLRF</sequence>
<dbReference type="GO" id="GO:0016593">
    <property type="term" value="C:Cdc73/Paf1 complex"/>
    <property type="evidence" value="ECO:0007669"/>
    <property type="project" value="InterPro"/>
</dbReference>
<dbReference type="Proteomes" id="UP001153620">
    <property type="component" value="Chromosome 1"/>
</dbReference>
<dbReference type="OrthoDB" id="2186602at2759"/>
<feature type="domain" description="Paf1 complex subunit Cdc73 N-terminal" evidence="10">
    <location>
        <begin position="1"/>
        <end position="297"/>
    </location>
</feature>
<reference evidence="11" key="2">
    <citation type="submission" date="2022-10" db="EMBL/GenBank/DDBJ databases">
        <authorList>
            <consortium name="ENA_rothamsted_submissions"/>
            <consortium name="culmorum"/>
            <person name="King R."/>
        </authorList>
    </citation>
    <scope>NUCLEOTIDE SEQUENCE</scope>
</reference>
<evidence type="ECO:0000256" key="1">
    <source>
        <dbReference type="ARBA" id="ARBA00004123"/>
    </source>
</evidence>
<evidence type="ECO:0000256" key="6">
    <source>
        <dbReference type="ARBA" id="ARBA00071106"/>
    </source>
</evidence>
<dbReference type="GO" id="GO:0000122">
    <property type="term" value="P:negative regulation of transcription by RNA polymerase II"/>
    <property type="evidence" value="ECO:0007669"/>
    <property type="project" value="UniProtKB-ARBA"/>
</dbReference>
<evidence type="ECO:0000259" key="9">
    <source>
        <dbReference type="Pfam" id="PF05179"/>
    </source>
</evidence>
<evidence type="ECO:0000256" key="8">
    <source>
        <dbReference type="SAM" id="MobiDB-lite"/>
    </source>
</evidence>
<evidence type="ECO:0000256" key="3">
    <source>
        <dbReference type="ARBA" id="ARBA00023163"/>
    </source>
</evidence>
<evidence type="ECO:0000313" key="11">
    <source>
        <dbReference type="EMBL" id="CAG9799232.1"/>
    </source>
</evidence>
<dbReference type="GO" id="GO:0032968">
    <property type="term" value="P:positive regulation of transcription elongation by RNA polymerase II"/>
    <property type="evidence" value="ECO:0007669"/>
    <property type="project" value="TreeGrafter"/>
</dbReference>
<dbReference type="InterPro" id="IPR032041">
    <property type="entry name" value="Cdc73_N"/>
</dbReference>
<gene>
    <name evidence="11" type="ORF">CHIRRI_LOCUS2201</name>
</gene>
<dbReference type="Pfam" id="PF05179">
    <property type="entry name" value="CDC73_C"/>
    <property type="match status" value="1"/>
</dbReference>
<comment type="subcellular location">
    <subcellularLocation>
        <location evidence="1">Nucleus</location>
    </subcellularLocation>
</comment>
<evidence type="ECO:0000256" key="7">
    <source>
        <dbReference type="ARBA" id="ARBA00080321"/>
    </source>
</evidence>
<evidence type="ECO:0000313" key="12">
    <source>
        <dbReference type="Proteomes" id="UP001153620"/>
    </source>
</evidence>
<protein>
    <recommendedName>
        <fullName evidence="6">Parafibromin</fullName>
    </recommendedName>
    <alternativeName>
        <fullName evidence="7">Cell division cycle protein 73 homolog</fullName>
    </alternativeName>
</protein>
<dbReference type="InterPro" id="IPR031336">
    <property type="entry name" value="CDC73_C"/>
</dbReference>
<evidence type="ECO:0000256" key="2">
    <source>
        <dbReference type="ARBA" id="ARBA00010427"/>
    </source>
</evidence>
<dbReference type="Gene3D" id="3.40.50.11990">
    <property type="entry name" value="RNA polymerase II accessory factor, Cdc73 C-terminal domain"/>
    <property type="match status" value="1"/>
</dbReference>
<keyword evidence="4" id="KW-0539">Nucleus</keyword>
<dbReference type="PANTHER" id="PTHR12466">
    <property type="entry name" value="CDC73 DOMAIN PROTEIN"/>
    <property type="match status" value="1"/>
</dbReference>
<dbReference type="AlphaFoldDB" id="A0A9N9WKN8"/>
<dbReference type="EMBL" id="OU895877">
    <property type="protein sequence ID" value="CAG9799232.1"/>
    <property type="molecule type" value="Genomic_DNA"/>
</dbReference>
<feature type="region of interest" description="Disordered" evidence="8">
    <location>
        <begin position="266"/>
        <end position="287"/>
    </location>
</feature>
<proteinExistence type="inferred from homology"/>
<dbReference type="InterPro" id="IPR038103">
    <property type="entry name" value="CDC73_C_sf"/>
</dbReference>
<comment type="similarity">
    <text evidence="2">Belongs to the CDC73 family.</text>
</comment>